<dbReference type="EMBL" id="VJZE01000013">
    <property type="protein sequence ID" value="MPY39124.1"/>
    <property type="molecule type" value="Genomic_DNA"/>
</dbReference>
<keyword evidence="1" id="KW-0472">Membrane</keyword>
<proteinExistence type="predicted"/>
<gene>
    <name evidence="2" type="ORF">FNH04_04050</name>
</gene>
<evidence type="ECO:0000313" key="3">
    <source>
        <dbReference type="Proteomes" id="UP000326979"/>
    </source>
</evidence>
<dbReference type="AlphaFoldDB" id="A0A5N8VYE7"/>
<keyword evidence="3" id="KW-1185">Reference proteome</keyword>
<keyword evidence="1" id="KW-0812">Transmembrane</keyword>
<dbReference type="OrthoDB" id="529448at2"/>
<accession>A0A5N8VYE7</accession>
<reference evidence="2 3" key="1">
    <citation type="submission" date="2019-07" db="EMBL/GenBank/DDBJ databases">
        <title>New species of Amycolatopsis and Streptomyces.</title>
        <authorList>
            <person name="Duangmal K."/>
            <person name="Teo W.F.A."/>
            <person name="Lipun K."/>
        </authorList>
    </citation>
    <scope>NUCLEOTIDE SEQUENCE [LARGE SCALE GENOMIC DNA]</scope>
    <source>
        <strain evidence="2 3">TISTR 2346</strain>
    </source>
</reference>
<keyword evidence="1" id="KW-1133">Transmembrane helix</keyword>
<sequence>MVPDTTRQELAAIRGSFDASVAAVTAAGASAVWAIWAWWALPLALLLAVAFYRLFALPRAEMFAGLLEAAFDVHRCLLYKALRWPVPTDPESEPLRGQELTAYLWRGTAPLSLQFEAEVTQAQADDE</sequence>
<name>A0A5N8VYE7_9ACTN</name>
<evidence type="ECO:0000313" key="2">
    <source>
        <dbReference type="EMBL" id="MPY39124.1"/>
    </source>
</evidence>
<feature type="transmembrane region" description="Helical" evidence="1">
    <location>
        <begin position="36"/>
        <end position="55"/>
    </location>
</feature>
<comment type="caution">
    <text evidence="2">The sequence shown here is derived from an EMBL/GenBank/DDBJ whole genome shotgun (WGS) entry which is preliminary data.</text>
</comment>
<dbReference type="RefSeq" id="WP_152780364.1">
    <property type="nucleotide sequence ID" value="NZ_BAABEQ010000146.1"/>
</dbReference>
<evidence type="ECO:0000256" key="1">
    <source>
        <dbReference type="SAM" id="Phobius"/>
    </source>
</evidence>
<protein>
    <submittedName>
        <fullName evidence="2">Uncharacterized protein</fullName>
    </submittedName>
</protein>
<dbReference type="Proteomes" id="UP000326979">
    <property type="component" value="Unassembled WGS sequence"/>
</dbReference>
<organism evidence="2 3">
    <name type="scientific">Streptomyces phyllanthi</name>
    <dbReference type="NCBI Taxonomy" id="1803180"/>
    <lineage>
        <taxon>Bacteria</taxon>
        <taxon>Bacillati</taxon>
        <taxon>Actinomycetota</taxon>
        <taxon>Actinomycetes</taxon>
        <taxon>Kitasatosporales</taxon>
        <taxon>Streptomycetaceae</taxon>
        <taxon>Streptomyces</taxon>
    </lineage>
</organism>